<dbReference type="GO" id="GO:0000224">
    <property type="term" value="F:peptide-N4-(N-acetyl-beta-glucosaminyl)asparagine amidase activity"/>
    <property type="evidence" value="ECO:0007669"/>
    <property type="project" value="TreeGrafter"/>
</dbReference>
<keyword evidence="6" id="KW-0378">Hydrolase</keyword>
<dbReference type="InterPro" id="IPR050883">
    <property type="entry name" value="PNGase"/>
</dbReference>
<evidence type="ECO:0000256" key="2">
    <source>
        <dbReference type="ARBA" id="ARBA00011245"/>
    </source>
</evidence>
<comment type="caution">
    <text evidence="6">The sequence shown here is derived from an EMBL/GenBank/DDBJ whole genome shotgun (WGS) entry which is preliminary data.</text>
</comment>
<evidence type="ECO:0000256" key="1">
    <source>
        <dbReference type="ARBA" id="ARBA00001913"/>
    </source>
</evidence>
<dbReference type="InterPro" id="IPR012939">
    <property type="entry name" value="Glyco_hydro_92"/>
</dbReference>
<dbReference type="Gene3D" id="1.20.1610.10">
    <property type="entry name" value="alpha-1,2-mannosidases domains"/>
    <property type="match status" value="1"/>
</dbReference>
<dbReference type="Gene3D" id="2.70.98.10">
    <property type="match status" value="1"/>
</dbReference>
<comment type="subunit">
    <text evidence="2">Monomer.</text>
</comment>
<comment type="cofactor">
    <cofactor evidence="1">
        <name>Ca(2+)</name>
        <dbReference type="ChEBI" id="CHEBI:29108"/>
    </cofactor>
</comment>
<accession>A0A831LFJ3</accession>
<organism evidence="6">
    <name type="scientific">Mariniphaga anaerophila</name>
    <dbReference type="NCBI Taxonomy" id="1484053"/>
    <lineage>
        <taxon>Bacteria</taxon>
        <taxon>Pseudomonadati</taxon>
        <taxon>Bacteroidota</taxon>
        <taxon>Bacteroidia</taxon>
        <taxon>Marinilabiliales</taxon>
        <taxon>Prolixibacteraceae</taxon>
        <taxon>Mariniphaga</taxon>
    </lineage>
</organism>
<keyword evidence="3" id="KW-0106">Calcium</keyword>
<feature type="domain" description="Glycosyl hydrolase family 92 N-terminal" evidence="5">
    <location>
        <begin position="32"/>
        <end position="240"/>
    </location>
</feature>
<dbReference type="PANTHER" id="PTHR12143:SF43">
    <property type="entry name" value="PUTATIVE-RELATED"/>
    <property type="match status" value="1"/>
</dbReference>
<dbReference type="FunFam" id="3.30.2080.10:FF:000001">
    <property type="entry name" value="Alpha-1,2-mannosidase subfamily"/>
    <property type="match status" value="1"/>
</dbReference>
<evidence type="ECO:0000259" key="4">
    <source>
        <dbReference type="Pfam" id="PF07971"/>
    </source>
</evidence>
<dbReference type="Pfam" id="PF17678">
    <property type="entry name" value="Glyco_hydro_92N"/>
    <property type="match status" value="1"/>
</dbReference>
<name>A0A831LFJ3_9BACT</name>
<dbReference type="SUPFAM" id="SSF48208">
    <property type="entry name" value="Six-hairpin glycosidases"/>
    <property type="match status" value="1"/>
</dbReference>
<dbReference type="InterPro" id="IPR005887">
    <property type="entry name" value="GH92_a_mannosidase_put"/>
</dbReference>
<evidence type="ECO:0000256" key="3">
    <source>
        <dbReference type="ARBA" id="ARBA00022837"/>
    </source>
</evidence>
<proteinExistence type="predicted"/>
<dbReference type="Gene3D" id="1.20.1050.60">
    <property type="entry name" value="alpha-1,2-mannosidase"/>
    <property type="match status" value="1"/>
</dbReference>
<dbReference type="GO" id="GO:0030246">
    <property type="term" value="F:carbohydrate binding"/>
    <property type="evidence" value="ECO:0007669"/>
    <property type="project" value="InterPro"/>
</dbReference>
<protein>
    <submittedName>
        <fullName evidence="6">Glycoside hydrolase family 92 protein</fullName>
    </submittedName>
</protein>
<dbReference type="AlphaFoldDB" id="A0A831LFJ3"/>
<dbReference type="EMBL" id="DSDK01000087">
    <property type="protein sequence ID" value="HDR50277.1"/>
    <property type="molecule type" value="Genomic_DNA"/>
</dbReference>
<dbReference type="InterPro" id="IPR041371">
    <property type="entry name" value="GH92_N"/>
</dbReference>
<dbReference type="GO" id="GO:0006516">
    <property type="term" value="P:glycoprotein catabolic process"/>
    <property type="evidence" value="ECO:0007669"/>
    <property type="project" value="TreeGrafter"/>
</dbReference>
<evidence type="ECO:0000259" key="5">
    <source>
        <dbReference type="Pfam" id="PF17678"/>
    </source>
</evidence>
<dbReference type="InterPro" id="IPR014718">
    <property type="entry name" value="GH-type_carb-bd"/>
</dbReference>
<sequence length="762" mass="87559">MTEKQYFKEKLFILVAAIGFATGCSQPDPTVYVDPNIGGVAPLLTTKNPTVHRPNSMVRVFPVTEPGLTDRFLSDKIYGFAFNMPAYRMGHVTELMPCHGELQTDRNETAAFYDHDLEEVHPWYHKVLLEEPDIVAEWTTTERSVLYRFTFPAENSGHIIVRTRENSHIEINGNTLSGWEEFQNTRQYFFVESNEPFAKSGFMQENEFKSELSTLSGRNLATVITFDNPGTPVEWRIGISYISAEQAQKNLAAETGSKSFENIKQEGYQIWKDALGKIRISGGTEREKRIFYTCLYRAYERMVNISEDSKYFSGYDRKVHESDVRPFYVDDWLWDTFRSLHPLGLILHPEKEADMVQSYVRMYEQDGWMPGFPQFYGDFPAMIGFHSAALVWDSYQKGIQNFDVEKAYEGLKKNAMEGTMLPWRTGPMCSLDSFYHENGWYPALEEDEEETVPQVHSFEKRQAVALTLEHSYDDWCLAQLAKALGKDADYTDFMKRSQNYRNVYNPETGFMSPKKANGEWVPDFDPQLSGGIGSRMYFAENNSWIWTFNVMHDIDGLIGLMGGDEQFVYRLDRLFNQPTKIAKWQFMGQFPDASGLHGMFPAGNEPAFHVPYLYNYAGQPWKTQYRIRQVLDMWFDDSPLGLSGDEDGGAMCAWYVLSAMGFYPVTPGTEIYAIGSPVFEKIEIELPNGKTFSVEAKNNSKRNKYIQSASLNGQSINRPWLTHEELMSGGVLNLEMGERANKNWGTETSWYRNELKNKGIQE</sequence>
<dbReference type="NCBIfam" id="TIGR01180">
    <property type="entry name" value="aman2_put"/>
    <property type="match status" value="1"/>
</dbReference>
<dbReference type="Gene3D" id="3.30.2080.10">
    <property type="entry name" value="GH92 mannosidase domain"/>
    <property type="match status" value="1"/>
</dbReference>
<dbReference type="Pfam" id="PF07971">
    <property type="entry name" value="Glyco_hydro_92"/>
    <property type="match status" value="1"/>
</dbReference>
<reference evidence="6" key="1">
    <citation type="journal article" date="2020" name="mSystems">
        <title>Genome- and Community-Level Interaction Insights into Carbon Utilization and Element Cycling Functions of Hydrothermarchaeota in Hydrothermal Sediment.</title>
        <authorList>
            <person name="Zhou Z."/>
            <person name="Liu Y."/>
            <person name="Xu W."/>
            <person name="Pan J."/>
            <person name="Luo Z.H."/>
            <person name="Li M."/>
        </authorList>
    </citation>
    <scope>NUCLEOTIDE SEQUENCE [LARGE SCALE GENOMIC DNA]</scope>
    <source>
        <strain evidence="6">SpSt-1217</strain>
    </source>
</reference>
<dbReference type="PANTHER" id="PTHR12143">
    <property type="entry name" value="PEPTIDE N-GLYCANASE PNGASE -RELATED"/>
    <property type="match status" value="1"/>
</dbReference>
<dbReference type="GO" id="GO:0005829">
    <property type="term" value="C:cytosol"/>
    <property type="evidence" value="ECO:0007669"/>
    <property type="project" value="TreeGrafter"/>
</dbReference>
<dbReference type="GO" id="GO:0005975">
    <property type="term" value="P:carbohydrate metabolic process"/>
    <property type="evidence" value="ECO:0007669"/>
    <property type="project" value="InterPro"/>
</dbReference>
<gene>
    <name evidence="6" type="ORF">ENN90_01460</name>
</gene>
<dbReference type="Proteomes" id="UP000886047">
    <property type="component" value="Unassembled WGS sequence"/>
</dbReference>
<evidence type="ECO:0000313" key="6">
    <source>
        <dbReference type="EMBL" id="HDR50277.1"/>
    </source>
</evidence>
<dbReference type="PROSITE" id="PS51257">
    <property type="entry name" value="PROKAR_LIPOPROTEIN"/>
    <property type="match status" value="1"/>
</dbReference>
<feature type="domain" description="Glycosyl hydrolase family 92" evidence="4">
    <location>
        <begin position="246"/>
        <end position="738"/>
    </location>
</feature>
<dbReference type="InterPro" id="IPR008928">
    <property type="entry name" value="6-hairpin_glycosidase_sf"/>
</dbReference>